<comment type="function">
    <text evidence="1">Potential calcium sensor.</text>
</comment>
<dbReference type="GO" id="GO:0005509">
    <property type="term" value="F:calcium ion binding"/>
    <property type="evidence" value="ECO:0007669"/>
    <property type="project" value="InterPro"/>
</dbReference>
<evidence type="ECO:0000259" key="5">
    <source>
        <dbReference type="PROSITE" id="PS50222"/>
    </source>
</evidence>
<dbReference type="FunFam" id="1.10.238.10:FF:000089">
    <property type="entry name" value="calmodulin-like protein 3"/>
    <property type="match status" value="1"/>
</dbReference>
<dbReference type="SMART" id="SM00054">
    <property type="entry name" value="EFh"/>
    <property type="match status" value="3"/>
</dbReference>
<dbReference type="EMBL" id="JAGFBR010000012">
    <property type="protein sequence ID" value="KAH0457819.1"/>
    <property type="molecule type" value="Genomic_DNA"/>
</dbReference>
<feature type="domain" description="EF-hand" evidence="5">
    <location>
        <begin position="129"/>
        <end position="164"/>
    </location>
</feature>
<name>A0AAV7GQT7_DENCH</name>
<dbReference type="SUPFAM" id="SSF47473">
    <property type="entry name" value="EF-hand"/>
    <property type="match status" value="1"/>
</dbReference>
<feature type="domain" description="EF-hand" evidence="5">
    <location>
        <begin position="249"/>
        <end position="284"/>
    </location>
</feature>
<dbReference type="PROSITE" id="PS00018">
    <property type="entry name" value="EF_HAND_1"/>
    <property type="match status" value="3"/>
</dbReference>
<dbReference type="InterPro" id="IPR011992">
    <property type="entry name" value="EF-hand-dom_pair"/>
</dbReference>
<protein>
    <recommendedName>
        <fullName evidence="5">EF-hand domain-containing protein</fullName>
    </recommendedName>
</protein>
<evidence type="ECO:0000256" key="4">
    <source>
        <dbReference type="ARBA" id="ARBA00022837"/>
    </source>
</evidence>
<evidence type="ECO:0000313" key="6">
    <source>
        <dbReference type="EMBL" id="KAH0457819.1"/>
    </source>
</evidence>
<dbReference type="InterPro" id="IPR039647">
    <property type="entry name" value="EF_hand_pair_protein_CML-like"/>
</dbReference>
<reference evidence="6 7" key="1">
    <citation type="journal article" date="2021" name="Hortic Res">
        <title>Chromosome-scale assembly of the Dendrobium chrysotoxum genome enhances the understanding of orchid evolution.</title>
        <authorList>
            <person name="Zhang Y."/>
            <person name="Zhang G.Q."/>
            <person name="Zhang D."/>
            <person name="Liu X.D."/>
            <person name="Xu X.Y."/>
            <person name="Sun W.H."/>
            <person name="Yu X."/>
            <person name="Zhu X."/>
            <person name="Wang Z.W."/>
            <person name="Zhao X."/>
            <person name="Zhong W.Y."/>
            <person name="Chen H."/>
            <person name="Yin W.L."/>
            <person name="Huang T."/>
            <person name="Niu S.C."/>
            <person name="Liu Z.J."/>
        </authorList>
    </citation>
    <scope>NUCLEOTIDE SEQUENCE [LARGE SCALE GENOMIC DNA]</scope>
    <source>
        <strain evidence="6">Lindl</strain>
    </source>
</reference>
<feature type="domain" description="EF-hand" evidence="5">
    <location>
        <begin position="211"/>
        <end position="246"/>
    </location>
</feature>
<evidence type="ECO:0000256" key="2">
    <source>
        <dbReference type="ARBA" id="ARBA00022723"/>
    </source>
</evidence>
<keyword evidence="3" id="KW-0677">Repeat</keyword>
<keyword evidence="7" id="KW-1185">Reference proteome</keyword>
<accession>A0AAV7GQT7</accession>
<proteinExistence type="predicted"/>
<keyword evidence="4" id="KW-0106">Calcium</keyword>
<evidence type="ECO:0000313" key="7">
    <source>
        <dbReference type="Proteomes" id="UP000775213"/>
    </source>
</evidence>
<evidence type="ECO:0000256" key="1">
    <source>
        <dbReference type="ARBA" id="ARBA00003291"/>
    </source>
</evidence>
<organism evidence="6 7">
    <name type="scientific">Dendrobium chrysotoxum</name>
    <name type="common">Orchid</name>
    <dbReference type="NCBI Taxonomy" id="161865"/>
    <lineage>
        <taxon>Eukaryota</taxon>
        <taxon>Viridiplantae</taxon>
        <taxon>Streptophyta</taxon>
        <taxon>Embryophyta</taxon>
        <taxon>Tracheophyta</taxon>
        <taxon>Spermatophyta</taxon>
        <taxon>Magnoliopsida</taxon>
        <taxon>Liliopsida</taxon>
        <taxon>Asparagales</taxon>
        <taxon>Orchidaceae</taxon>
        <taxon>Epidendroideae</taxon>
        <taxon>Malaxideae</taxon>
        <taxon>Dendrobiinae</taxon>
        <taxon>Dendrobium</taxon>
    </lineage>
</organism>
<dbReference type="Pfam" id="PF13405">
    <property type="entry name" value="EF-hand_6"/>
    <property type="match status" value="1"/>
</dbReference>
<evidence type="ECO:0000256" key="3">
    <source>
        <dbReference type="ARBA" id="ARBA00022737"/>
    </source>
</evidence>
<dbReference type="PROSITE" id="PS50222">
    <property type="entry name" value="EF_HAND_2"/>
    <property type="match status" value="3"/>
</dbReference>
<dbReference type="InterPro" id="IPR002048">
    <property type="entry name" value="EF_hand_dom"/>
</dbReference>
<dbReference type="Proteomes" id="UP000775213">
    <property type="component" value="Unassembled WGS sequence"/>
</dbReference>
<comment type="caution">
    <text evidence="6">The sequence shown here is derived from an EMBL/GenBank/DDBJ whole genome shotgun (WGS) entry which is preliminary data.</text>
</comment>
<keyword evidence="2" id="KW-0479">Metal-binding</keyword>
<dbReference type="InterPro" id="IPR018247">
    <property type="entry name" value="EF_Hand_1_Ca_BS"/>
</dbReference>
<dbReference type="Pfam" id="PF13499">
    <property type="entry name" value="EF-hand_7"/>
    <property type="match status" value="1"/>
</dbReference>
<dbReference type="Gene3D" id="1.10.238.10">
    <property type="entry name" value="EF-hand"/>
    <property type="match status" value="2"/>
</dbReference>
<dbReference type="CDD" id="cd00051">
    <property type="entry name" value="EFh"/>
    <property type="match status" value="1"/>
</dbReference>
<sequence>MPALCRLSADVACRVRRPSLLAEAASREQLPSCQALPPVRRSASLVAKPQQRSIAAIADVSSARPRPRRVTSLSSLDCAASSLDLARSASPVDLAKLPSGHAGQARCCYACPAALPRASPSFRLRSSSLNSVRLRRVFDIFDRNGDGVITADELCEALDRLGLGADPSELRSLVTSFLQPGQFGLNFDAFHSLHRELGDAIFGDNDVGEEEEEDDMMEAFRVFDVDGDGYISAKELQTVLGKLGLVEGRSIDRVYEMIGSVDRNHDGRVDYFEFKNMMKSVPVQIS</sequence>
<gene>
    <name evidence="6" type="ORF">IEQ34_013134</name>
</gene>
<dbReference type="PANTHER" id="PTHR10891">
    <property type="entry name" value="EF-HAND CALCIUM-BINDING DOMAIN CONTAINING PROTEIN"/>
    <property type="match status" value="1"/>
</dbReference>
<dbReference type="AlphaFoldDB" id="A0AAV7GQT7"/>